<keyword evidence="2" id="KW-1185">Reference proteome</keyword>
<dbReference type="Proteomes" id="UP000242715">
    <property type="component" value="Unassembled WGS sequence"/>
</dbReference>
<protein>
    <recommendedName>
        <fullName evidence="3">RNase H type-1 domain-containing protein</fullName>
    </recommendedName>
</protein>
<accession>A0A2Z6MLZ1</accession>
<dbReference type="AlphaFoldDB" id="A0A2Z6MLZ1"/>
<organism evidence="1 2">
    <name type="scientific">Trifolium subterraneum</name>
    <name type="common">Subterranean clover</name>
    <dbReference type="NCBI Taxonomy" id="3900"/>
    <lineage>
        <taxon>Eukaryota</taxon>
        <taxon>Viridiplantae</taxon>
        <taxon>Streptophyta</taxon>
        <taxon>Embryophyta</taxon>
        <taxon>Tracheophyta</taxon>
        <taxon>Spermatophyta</taxon>
        <taxon>Magnoliopsida</taxon>
        <taxon>eudicotyledons</taxon>
        <taxon>Gunneridae</taxon>
        <taxon>Pentapetalae</taxon>
        <taxon>rosids</taxon>
        <taxon>fabids</taxon>
        <taxon>Fabales</taxon>
        <taxon>Fabaceae</taxon>
        <taxon>Papilionoideae</taxon>
        <taxon>50 kb inversion clade</taxon>
        <taxon>NPAAA clade</taxon>
        <taxon>Hologalegina</taxon>
        <taxon>IRL clade</taxon>
        <taxon>Trifolieae</taxon>
        <taxon>Trifolium</taxon>
    </lineage>
</organism>
<proteinExistence type="predicted"/>
<sequence>MLRLDWEVKLKHIYREENCCADGLANLAINLPKGIVLFDVCPNAVRERFDADLGWDSDLMSSTLKVGKTLHQRPLVPQFRDGVRLGLGTIDTTLS</sequence>
<evidence type="ECO:0008006" key="3">
    <source>
        <dbReference type="Google" id="ProtNLM"/>
    </source>
</evidence>
<evidence type="ECO:0000313" key="2">
    <source>
        <dbReference type="Proteomes" id="UP000242715"/>
    </source>
</evidence>
<evidence type="ECO:0000313" key="1">
    <source>
        <dbReference type="EMBL" id="GAU24590.1"/>
    </source>
</evidence>
<dbReference type="EMBL" id="DF973293">
    <property type="protein sequence ID" value="GAU24590.1"/>
    <property type="molecule type" value="Genomic_DNA"/>
</dbReference>
<reference evidence="2" key="1">
    <citation type="journal article" date="2017" name="Front. Plant Sci.">
        <title>Climate Clever Clovers: New Paradigm to Reduce the Environmental Footprint of Ruminants by Breeding Low Methanogenic Forages Utilizing Haplotype Variation.</title>
        <authorList>
            <person name="Kaur P."/>
            <person name="Appels R."/>
            <person name="Bayer P.E."/>
            <person name="Keeble-Gagnere G."/>
            <person name="Wang J."/>
            <person name="Hirakawa H."/>
            <person name="Shirasawa K."/>
            <person name="Vercoe P."/>
            <person name="Stefanova K."/>
            <person name="Durmic Z."/>
            <person name="Nichols P."/>
            <person name="Revell C."/>
            <person name="Isobe S.N."/>
            <person name="Edwards D."/>
            <person name="Erskine W."/>
        </authorList>
    </citation>
    <scope>NUCLEOTIDE SEQUENCE [LARGE SCALE GENOMIC DNA]</scope>
    <source>
        <strain evidence="2">cv. Daliak</strain>
    </source>
</reference>
<name>A0A2Z6MLZ1_TRISU</name>
<dbReference type="OrthoDB" id="1433347at2759"/>
<gene>
    <name evidence="1" type="ORF">TSUD_289510</name>
</gene>